<evidence type="ECO:0000313" key="4">
    <source>
        <dbReference type="Proteomes" id="UP000285258"/>
    </source>
</evidence>
<dbReference type="Proteomes" id="UP000285258">
    <property type="component" value="Unassembled WGS sequence"/>
</dbReference>
<proteinExistence type="predicted"/>
<dbReference type="Gene3D" id="3.20.80.10">
    <property type="entry name" value="Regulatory factor, effector binding domain"/>
    <property type="match status" value="1"/>
</dbReference>
<gene>
    <name evidence="3" type="ORF">DMP12_05305</name>
    <name evidence="2" type="ORF">GKG38_09480</name>
</gene>
<sequence>MPRITEFALIDRAEQPCVAVKERTPVAQLPALIGSAFPKLGAYVAGEGLEPADIPYVRFLDMGDMDNLLVEVGFPLARPLPGAGDVVAGSIPAGRYVTFMFLGPNEDMEPVYQEMEAWLAQRGLVSSGQCIEQYYNGAPFPREQALTGVLVLLV</sequence>
<reference evidence="3" key="3">
    <citation type="journal article" date="2019" name="Microbiol. Resour. Announc.">
        <title>Draft Genome Sequences of Type Strains of Gordonibacter faecihominis, Paraeggerthella hongkongensis, Parvibacter caecicola,Slackia equolifaciens, Slackia faecicanis, and Slackia isoflavoniconvertens.</title>
        <authorList>
            <person name="Danylec N."/>
            <person name="Stoll D.A."/>
            <person name="Dotsch A."/>
            <person name="Huch M."/>
        </authorList>
    </citation>
    <scope>NUCLEOTIDE SEQUENCE</scope>
    <source>
        <strain evidence="3">DSM 27213</strain>
    </source>
</reference>
<reference evidence="2 5" key="4">
    <citation type="journal article" date="2019" name="Nat. Med.">
        <title>A library of human gut bacterial isolates paired with longitudinal multiomics data enables mechanistic microbiome research.</title>
        <authorList>
            <person name="Poyet M."/>
            <person name="Groussin M."/>
            <person name="Gibbons S.M."/>
            <person name="Avila-Pacheco J."/>
            <person name="Jiang X."/>
            <person name="Kearney S.M."/>
            <person name="Perrotta A.R."/>
            <person name="Berdy B."/>
            <person name="Zhao S."/>
            <person name="Lieberman T.D."/>
            <person name="Swanson P.K."/>
            <person name="Smith M."/>
            <person name="Roesemann S."/>
            <person name="Alexander J.E."/>
            <person name="Rich S.A."/>
            <person name="Livny J."/>
            <person name="Vlamakis H."/>
            <person name="Clish C."/>
            <person name="Bullock K."/>
            <person name="Deik A."/>
            <person name="Scott J."/>
            <person name="Pierce K.A."/>
            <person name="Xavier R.J."/>
            <person name="Alm E.J."/>
        </authorList>
    </citation>
    <scope>NUCLEOTIDE SEQUENCE [LARGE SCALE GENOMIC DNA]</scope>
    <source>
        <strain evidence="2 5">BIOML-A1</strain>
    </source>
</reference>
<accession>A0A1Y4G524</accession>
<reference evidence="4" key="1">
    <citation type="submission" date="2018-05" db="EMBL/GenBank/DDBJ databases">
        <title>Genome Sequencing of selected type strains of the family Eggerthellaceae.</title>
        <authorList>
            <person name="Danylec N."/>
            <person name="Stoll D.A."/>
            <person name="Doetsch A."/>
            <person name="Huch M."/>
        </authorList>
    </citation>
    <scope>NUCLEOTIDE SEQUENCE [LARGE SCALE GENOMIC DNA]</scope>
    <source>
        <strain evidence="4">DSM 27213</strain>
    </source>
</reference>
<evidence type="ECO:0000313" key="3">
    <source>
        <dbReference type="EMBL" id="ROT90435.1"/>
    </source>
</evidence>
<dbReference type="InterPro" id="IPR029442">
    <property type="entry name" value="GyrI-like"/>
</dbReference>
<dbReference type="SUPFAM" id="SSF55136">
    <property type="entry name" value="Probable bacterial effector-binding domain"/>
    <property type="match status" value="1"/>
</dbReference>
<dbReference type="InterPro" id="IPR011256">
    <property type="entry name" value="Reg_factor_effector_dom_sf"/>
</dbReference>
<dbReference type="InterPro" id="IPR010499">
    <property type="entry name" value="AraC_E-bd"/>
</dbReference>
<dbReference type="Pfam" id="PF06445">
    <property type="entry name" value="GyrI-like"/>
    <property type="match status" value="1"/>
</dbReference>
<dbReference type="Proteomes" id="UP000462865">
    <property type="component" value="Unassembled WGS sequence"/>
</dbReference>
<dbReference type="AlphaFoldDB" id="A0A1Y4G524"/>
<evidence type="ECO:0000313" key="5">
    <source>
        <dbReference type="Proteomes" id="UP000462865"/>
    </source>
</evidence>
<dbReference type="RefSeq" id="WP_087190904.1">
    <property type="nucleotide sequence ID" value="NZ_CP168029.1"/>
</dbReference>
<dbReference type="SMART" id="SM00871">
    <property type="entry name" value="AraC_E_bind"/>
    <property type="match status" value="1"/>
</dbReference>
<reference evidence="3" key="2">
    <citation type="journal article" date="2019" name="Int. J. Syst. Evol. Microbiol.">
        <title>Gordonibacter faecihominis is a later heterotypic synonym of Gordonibacter urolithinfaciens.</title>
        <authorList>
            <person name="Danylec N."/>
            <person name="Stoll D.A."/>
            <person name="Huch M."/>
        </authorList>
    </citation>
    <scope>NUCLEOTIDE SEQUENCE</scope>
    <source>
        <strain evidence="3">DSM 27213</strain>
    </source>
</reference>
<organism evidence="3 4">
    <name type="scientific">Gordonibacter urolithinfaciens</name>
    <dbReference type="NCBI Taxonomy" id="1335613"/>
    <lineage>
        <taxon>Bacteria</taxon>
        <taxon>Bacillati</taxon>
        <taxon>Actinomycetota</taxon>
        <taxon>Coriobacteriia</taxon>
        <taxon>Eggerthellales</taxon>
        <taxon>Eggerthellaceae</taxon>
        <taxon>Gordonibacter</taxon>
    </lineage>
</organism>
<dbReference type="EMBL" id="WKZA01000041">
    <property type="protein sequence ID" value="MSA95276.1"/>
    <property type="molecule type" value="Genomic_DNA"/>
</dbReference>
<feature type="domain" description="AraC effector-binding" evidence="1">
    <location>
        <begin position="5"/>
        <end position="154"/>
    </location>
</feature>
<name>A0A1Y4G524_9ACTN</name>
<protein>
    <submittedName>
        <fullName evidence="2">AraC family transcriptional regulator</fullName>
    </submittedName>
    <submittedName>
        <fullName evidence="3">GyrI-like domain-containing protein</fullName>
    </submittedName>
</protein>
<comment type="caution">
    <text evidence="3">The sequence shown here is derived from an EMBL/GenBank/DDBJ whole genome shotgun (WGS) entry which is preliminary data.</text>
</comment>
<dbReference type="EMBL" id="QIBW01000005">
    <property type="protein sequence ID" value="ROT90435.1"/>
    <property type="molecule type" value="Genomic_DNA"/>
</dbReference>
<evidence type="ECO:0000313" key="2">
    <source>
        <dbReference type="EMBL" id="MSA95276.1"/>
    </source>
</evidence>
<evidence type="ECO:0000259" key="1">
    <source>
        <dbReference type="SMART" id="SM00871"/>
    </source>
</evidence>